<dbReference type="InterPro" id="IPR006016">
    <property type="entry name" value="UspA"/>
</dbReference>
<evidence type="ECO:0000256" key="1">
    <source>
        <dbReference type="ARBA" id="ARBA00008791"/>
    </source>
</evidence>
<dbReference type="InterPro" id="IPR006015">
    <property type="entry name" value="Universal_stress_UspA"/>
</dbReference>
<proteinExistence type="inferred from homology"/>
<protein>
    <submittedName>
        <fullName evidence="5">Universal stress protein</fullName>
    </submittedName>
</protein>
<evidence type="ECO:0000259" key="4">
    <source>
        <dbReference type="Pfam" id="PF00582"/>
    </source>
</evidence>
<evidence type="ECO:0000313" key="6">
    <source>
        <dbReference type="Proteomes" id="UP001500839"/>
    </source>
</evidence>
<feature type="domain" description="UspA" evidence="4">
    <location>
        <begin position="14"/>
        <end position="150"/>
    </location>
</feature>
<comment type="caution">
    <text evidence="5">The sequence shown here is derived from an EMBL/GenBank/DDBJ whole genome shotgun (WGS) entry which is preliminary data.</text>
</comment>
<keyword evidence="6" id="KW-1185">Reference proteome</keyword>
<evidence type="ECO:0000256" key="3">
    <source>
        <dbReference type="ARBA" id="ARBA00022840"/>
    </source>
</evidence>
<feature type="domain" description="UspA" evidence="4">
    <location>
        <begin position="163"/>
        <end position="297"/>
    </location>
</feature>
<dbReference type="Proteomes" id="UP001500839">
    <property type="component" value="Unassembled WGS sequence"/>
</dbReference>
<dbReference type="InterPro" id="IPR014729">
    <property type="entry name" value="Rossmann-like_a/b/a_fold"/>
</dbReference>
<keyword evidence="3" id="KW-0067">ATP-binding</keyword>
<keyword evidence="2" id="KW-0547">Nucleotide-binding</keyword>
<accession>A0ABP9CXR8</accession>
<dbReference type="SUPFAM" id="SSF52402">
    <property type="entry name" value="Adenine nucleotide alpha hydrolases-like"/>
    <property type="match status" value="2"/>
</dbReference>
<dbReference type="Pfam" id="PF00582">
    <property type="entry name" value="Usp"/>
    <property type="match status" value="2"/>
</dbReference>
<evidence type="ECO:0000256" key="2">
    <source>
        <dbReference type="ARBA" id="ARBA00022741"/>
    </source>
</evidence>
<comment type="similarity">
    <text evidence="1">Belongs to the universal stress protein A family.</text>
</comment>
<name>A0ABP9CXR8_9ACTN</name>
<dbReference type="Gene3D" id="3.40.50.620">
    <property type="entry name" value="HUPs"/>
    <property type="match status" value="2"/>
</dbReference>
<dbReference type="PANTHER" id="PTHR46268:SF27">
    <property type="entry name" value="UNIVERSAL STRESS PROTEIN RV2623"/>
    <property type="match status" value="1"/>
</dbReference>
<sequence length="302" mass="31654">MMRHAGNARAQVGVLAAVDGSVAALGAARWAALLARRHDRPLTIGCAVQLPVPSGAAGSTRTEFLDALRGRCERALGRAESAARGVLDAEHPVRTVLWEGPPIPAILEVSGDADLVVLGDRGLGESPQSAAGSVTSALIAYGDRPVAVVRGWTGAEENLGSGPVVVGVDGSAHCNPALEFSLIEAQARGAELAVVHAWSDVPLTGLDAPHLQWETVQQREDAVLAESLAGWQEQFPGVTIRREVVHDRPVRHLLRHADDAQLLVVGHRGRGGFTGMMVGSTSRALLHAAPCPLVVVRDAVEH</sequence>
<dbReference type="EMBL" id="BAABKQ010000001">
    <property type="protein sequence ID" value="GAA4818906.1"/>
    <property type="molecule type" value="Genomic_DNA"/>
</dbReference>
<gene>
    <name evidence="5" type="ORF">GCM10023353_27840</name>
</gene>
<dbReference type="PRINTS" id="PR01438">
    <property type="entry name" value="UNVRSLSTRESS"/>
</dbReference>
<reference evidence="6" key="1">
    <citation type="journal article" date="2019" name="Int. J. Syst. Evol. Microbiol.">
        <title>The Global Catalogue of Microorganisms (GCM) 10K type strain sequencing project: providing services to taxonomists for standard genome sequencing and annotation.</title>
        <authorList>
            <consortium name="The Broad Institute Genomics Platform"/>
            <consortium name="The Broad Institute Genome Sequencing Center for Infectious Disease"/>
            <person name="Wu L."/>
            <person name="Ma J."/>
        </authorList>
    </citation>
    <scope>NUCLEOTIDE SEQUENCE [LARGE SCALE GENOMIC DNA]</scope>
    <source>
        <strain evidence="6">JCM 18542</strain>
    </source>
</reference>
<dbReference type="PANTHER" id="PTHR46268">
    <property type="entry name" value="STRESS RESPONSE PROTEIN NHAX"/>
    <property type="match status" value="1"/>
</dbReference>
<evidence type="ECO:0000313" key="5">
    <source>
        <dbReference type="EMBL" id="GAA4818906.1"/>
    </source>
</evidence>
<organism evidence="5 6">
    <name type="scientific">Tomitella cavernea</name>
    <dbReference type="NCBI Taxonomy" id="1387982"/>
    <lineage>
        <taxon>Bacteria</taxon>
        <taxon>Bacillati</taxon>
        <taxon>Actinomycetota</taxon>
        <taxon>Actinomycetes</taxon>
        <taxon>Mycobacteriales</taxon>
        <taxon>Tomitella</taxon>
    </lineage>
</organism>